<keyword evidence="3" id="KW-0378">Hydrolase</keyword>
<dbReference type="Gene3D" id="3.40.50.300">
    <property type="entry name" value="P-loop containing nucleotide triphosphate hydrolases"/>
    <property type="match status" value="1"/>
</dbReference>
<dbReference type="Pfam" id="PF00271">
    <property type="entry name" value="Helicase_C"/>
    <property type="match status" value="1"/>
</dbReference>
<evidence type="ECO:0000256" key="5">
    <source>
        <dbReference type="ARBA" id="ARBA00022840"/>
    </source>
</evidence>
<comment type="catalytic activity">
    <reaction evidence="6">
        <text>ATP + H2O = ADP + phosphate + H(+)</text>
        <dbReference type="Rhea" id="RHEA:13065"/>
        <dbReference type="ChEBI" id="CHEBI:15377"/>
        <dbReference type="ChEBI" id="CHEBI:15378"/>
        <dbReference type="ChEBI" id="CHEBI:30616"/>
        <dbReference type="ChEBI" id="CHEBI:43474"/>
        <dbReference type="ChEBI" id="CHEBI:456216"/>
        <dbReference type="EC" id="3.6.4.13"/>
    </reaction>
</comment>
<organism evidence="8 9">
    <name type="scientific">Canariomyces notabilis</name>
    <dbReference type="NCBI Taxonomy" id="2074819"/>
    <lineage>
        <taxon>Eukaryota</taxon>
        <taxon>Fungi</taxon>
        <taxon>Dikarya</taxon>
        <taxon>Ascomycota</taxon>
        <taxon>Pezizomycotina</taxon>
        <taxon>Sordariomycetes</taxon>
        <taxon>Sordariomycetidae</taxon>
        <taxon>Sordariales</taxon>
        <taxon>Chaetomiaceae</taxon>
        <taxon>Canariomyces</taxon>
    </lineage>
</organism>
<dbReference type="PROSITE" id="PS51194">
    <property type="entry name" value="HELICASE_CTER"/>
    <property type="match status" value="1"/>
</dbReference>
<dbReference type="SUPFAM" id="SSF52540">
    <property type="entry name" value="P-loop containing nucleoside triphosphate hydrolases"/>
    <property type="match status" value="1"/>
</dbReference>
<dbReference type="AlphaFoldDB" id="A0AAN6YSS7"/>
<proteinExistence type="predicted"/>
<evidence type="ECO:0000256" key="4">
    <source>
        <dbReference type="ARBA" id="ARBA00022806"/>
    </source>
</evidence>
<dbReference type="EC" id="3.6.4.13" evidence="1"/>
<keyword evidence="5" id="KW-0067">ATP-binding</keyword>
<accession>A0AAN6YSS7</accession>
<reference evidence="8" key="1">
    <citation type="journal article" date="2023" name="Mol. Phylogenet. Evol.">
        <title>Genome-scale phylogeny and comparative genomics of the fungal order Sordariales.</title>
        <authorList>
            <person name="Hensen N."/>
            <person name="Bonometti L."/>
            <person name="Westerberg I."/>
            <person name="Brannstrom I.O."/>
            <person name="Guillou S."/>
            <person name="Cros-Aarteil S."/>
            <person name="Calhoun S."/>
            <person name="Haridas S."/>
            <person name="Kuo A."/>
            <person name="Mondo S."/>
            <person name="Pangilinan J."/>
            <person name="Riley R."/>
            <person name="LaButti K."/>
            <person name="Andreopoulos B."/>
            <person name="Lipzen A."/>
            <person name="Chen C."/>
            <person name="Yan M."/>
            <person name="Daum C."/>
            <person name="Ng V."/>
            <person name="Clum A."/>
            <person name="Steindorff A."/>
            <person name="Ohm R.A."/>
            <person name="Martin F."/>
            <person name="Silar P."/>
            <person name="Natvig D.O."/>
            <person name="Lalanne C."/>
            <person name="Gautier V."/>
            <person name="Ament-Velasquez S.L."/>
            <person name="Kruys A."/>
            <person name="Hutchinson M.I."/>
            <person name="Powell A.J."/>
            <person name="Barry K."/>
            <person name="Miller A.N."/>
            <person name="Grigoriev I.V."/>
            <person name="Debuchy R."/>
            <person name="Gladieux P."/>
            <person name="Hiltunen Thoren M."/>
            <person name="Johannesson H."/>
        </authorList>
    </citation>
    <scope>NUCLEOTIDE SEQUENCE</scope>
    <source>
        <strain evidence="8">CBS 508.74</strain>
    </source>
</reference>
<dbReference type="PANTHER" id="PTHR47959:SF1">
    <property type="entry name" value="ATP-DEPENDENT RNA HELICASE DBPA"/>
    <property type="match status" value="1"/>
</dbReference>
<comment type="caution">
    <text evidence="8">The sequence shown here is derived from an EMBL/GenBank/DDBJ whole genome shotgun (WGS) entry which is preliminary data.</text>
</comment>
<evidence type="ECO:0000313" key="9">
    <source>
        <dbReference type="Proteomes" id="UP001302812"/>
    </source>
</evidence>
<dbReference type="RefSeq" id="XP_064670377.1">
    <property type="nucleotide sequence ID" value="XM_064817705.1"/>
</dbReference>
<evidence type="ECO:0000256" key="2">
    <source>
        <dbReference type="ARBA" id="ARBA00022741"/>
    </source>
</evidence>
<dbReference type="InterPro" id="IPR050079">
    <property type="entry name" value="DEAD_box_RNA_helicase"/>
</dbReference>
<gene>
    <name evidence="8" type="ORF">N656DRAFT_797996</name>
</gene>
<dbReference type="Proteomes" id="UP001302812">
    <property type="component" value="Unassembled WGS sequence"/>
</dbReference>
<dbReference type="EMBL" id="MU853341">
    <property type="protein sequence ID" value="KAK4112807.1"/>
    <property type="molecule type" value="Genomic_DNA"/>
</dbReference>
<dbReference type="GO" id="GO:0005524">
    <property type="term" value="F:ATP binding"/>
    <property type="evidence" value="ECO:0007669"/>
    <property type="project" value="UniProtKB-KW"/>
</dbReference>
<evidence type="ECO:0000256" key="1">
    <source>
        <dbReference type="ARBA" id="ARBA00012552"/>
    </source>
</evidence>
<sequence>MIPVDHYSIFVLQRLRDACLVHLCNEAQAANQTTAIFTRSITETRRVSHLLDALNVRAVSLHCDLSPSERAASLGRPRRKECLAIVTTDIAANFGPLMIPKVNRVINYDVTAWRFTPKTYTQRASHLAHTENPGQVITLITEIDLEVCLRLEKDVGLKEHTVNMDTVRTYRKQIEEAAREDPSLIESPLGRN</sequence>
<evidence type="ECO:0000256" key="6">
    <source>
        <dbReference type="ARBA" id="ARBA00047984"/>
    </source>
</evidence>
<keyword evidence="4" id="KW-0347">Helicase</keyword>
<evidence type="ECO:0000313" key="8">
    <source>
        <dbReference type="EMBL" id="KAK4112807.1"/>
    </source>
</evidence>
<keyword evidence="9" id="KW-1185">Reference proteome</keyword>
<name>A0AAN6YSS7_9PEZI</name>
<evidence type="ECO:0000256" key="3">
    <source>
        <dbReference type="ARBA" id="ARBA00022801"/>
    </source>
</evidence>
<reference evidence="8" key="2">
    <citation type="submission" date="2023-05" db="EMBL/GenBank/DDBJ databases">
        <authorList>
            <consortium name="Lawrence Berkeley National Laboratory"/>
            <person name="Steindorff A."/>
            <person name="Hensen N."/>
            <person name="Bonometti L."/>
            <person name="Westerberg I."/>
            <person name="Brannstrom I.O."/>
            <person name="Guillou S."/>
            <person name="Cros-Aarteil S."/>
            <person name="Calhoun S."/>
            <person name="Haridas S."/>
            <person name="Kuo A."/>
            <person name="Mondo S."/>
            <person name="Pangilinan J."/>
            <person name="Riley R."/>
            <person name="Labutti K."/>
            <person name="Andreopoulos B."/>
            <person name="Lipzen A."/>
            <person name="Chen C."/>
            <person name="Yanf M."/>
            <person name="Daum C."/>
            <person name="Ng V."/>
            <person name="Clum A."/>
            <person name="Ohm R."/>
            <person name="Martin F."/>
            <person name="Silar P."/>
            <person name="Natvig D."/>
            <person name="Lalanne C."/>
            <person name="Gautier V."/>
            <person name="Ament-Velasquez S.L."/>
            <person name="Kruys A."/>
            <person name="Hutchinson M.I."/>
            <person name="Powell A.J."/>
            <person name="Barry K."/>
            <person name="Miller A.N."/>
            <person name="Grigoriev I.V."/>
            <person name="Debuchy R."/>
            <person name="Gladieux P."/>
            <person name="Thoren M.H."/>
            <person name="Johannesson H."/>
        </authorList>
    </citation>
    <scope>NUCLEOTIDE SEQUENCE</scope>
    <source>
        <strain evidence="8">CBS 508.74</strain>
    </source>
</reference>
<evidence type="ECO:0000259" key="7">
    <source>
        <dbReference type="PROSITE" id="PS51194"/>
    </source>
</evidence>
<dbReference type="GeneID" id="89941830"/>
<feature type="domain" description="Helicase C-terminal" evidence="7">
    <location>
        <begin position="19"/>
        <end position="175"/>
    </location>
</feature>
<dbReference type="GO" id="GO:0016787">
    <property type="term" value="F:hydrolase activity"/>
    <property type="evidence" value="ECO:0007669"/>
    <property type="project" value="UniProtKB-KW"/>
</dbReference>
<dbReference type="PANTHER" id="PTHR47959">
    <property type="entry name" value="ATP-DEPENDENT RNA HELICASE RHLE-RELATED"/>
    <property type="match status" value="1"/>
</dbReference>
<protein>
    <recommendedName>
        <fullName evidence="1">RNA helicase</fullName>
        <ecNumber evidence="1">3.6.4.13</ecNumber>
    </recommendedName>
</protein>
<keyword evidence="2" id="KW-0547">Nucleotide-binding</keyword>
<dbReference type="InterPro" id="IPR027417">
    <property type="entry name" value="P-loop_NTPase"/>
</dbReference>
<dbReference type="InterPro" id="IPR001650">
    <property type="entry name" value="Helicase_C-like"/>
</dbReference>
<dbReference type="GO" id="GO:0005829">
    <property type="term" value="C:cytosol"/>
    <property type="evidence" value="ECO:0007669"/>
    <property type="project" value="TreeGrafter"/>
</dbReference>
<dbReference type="GO" id="GO:0003724">
    <property type="term" value="F:RNA helicase activity"/>
    <property type="evidence" value="ECO:0007669"/>
    <property type="project" value="UniProtKB-EC"/>
</dbReference>